<reference evidence="10" key="1">
    <citation type="submission" date="2012-06" db="EMBL/GenBank/DDBJ databases">
        <title>The complete genome of Flexibacter litoralis DSM 6794.</title>
        <authorList>
            <person name="Lucas S."/>
            <person name="Copeland A."/>
            <person name="Lapidus A."/>
            <person name="Glavina del Rio T."/>
            <person name="Dalin E."/>
            <person name="Tice H."/>
            <person name="Bruce D."/>
            <person name="Goodwin L."/>
            <person name="Pitluck S."/>
            <person name="Peters L."/>
            <person name="Ovchinnikova G."/>
            <person name="Lu M."/>
            <person name="Kyrpides N."/>
            <person name="Mavromatis K."/>
            <person name="Ivanova N."/>
            <person name="Brettin T."/>
            <person name="Detter J.C."/>
            <person name="Han C."/>
            <person name="Larimer F."/>
            <person name="Land M."/>
            <person name="Hauser L."/>
            <person name="Markowitz V."/>
            <person name="Cheng J.-F."/>
            <person name="Hugenholtz P."/>
            <person name="Woyke T."/>
            <person name="Wu D."/>
            <person name="Spring S."/>
            <person name="Lang E."/>
            <person name="Kopitz M."/>
            <person name="Brambilla E."/>
            <person name="Klenk H.-P."/>
            <person name="Eisen J.A."/>
        </authorList>
    </citation>
    <scope>NUCLEOTIDE SEQUENCE [LARGE SCALE GENOMIC DNA]</scope>
    <source>
        <strain evidence="10">ATCC 23117 / DSM 6794 / NBRC 15988 / NCIMB 1366 / Sio-4</strain>
    </source>
</reference>
<feature type="binding site" evidence="8">
    <location>
        <position position="67"/>
    </location>
    <ligand>
        <name>Zn(2+)</name>
        <dbReference type="ChEBI" id="CHEBI:29105"/>
        <label>2</label>
        <note>catalytic</note>
    </ligand>
</feature>
<feature type="binding site" evidence="8">
    <location>
        <position position="142"/>
    </location>
    <ligand>
        <name>Zn(2+)</name>
        <dbReference type="ChEBI" id="CHEBI:29105"/>
        <label>1</label>
        <note>catalytic</note>
    </ligand>
</feature>
<keyword evidence="3 8" id="KW-0540">Nuclease</keyword>
<proteinExistence type="inferred from homology"/>
<dbReference type="SUPFAM" id="SSF56281">
    <property type="entry name" value="Metallo-hydrolase/oxidoreductase"/>
    <property type="match status" value="1"/>
</dbReference>
<evidence type="ECO:0000256" key="6">
    <source>
        <dbReference type="ARBA" id="ARBA00022801"/>
    </source>
</evidence>
<dbReference type="PATRIC" id="fig|880071.3.peg.3986"/>
<dbReference type="Proteomes" id="UP000006054">
    <property type="component" value="Chromosome"/>
</dbReference>
<evidence type="ECO:0000256" key="4">
    <source>
        <dbReference type="ARBA" id="ARBA00022723"/>
    </source>
</evidence>
<feature type="binding site" evidence="8">
    <location>
        <position position="210"/>
    </location>
    <ligand>
        <name>Zn(2+)</name>
        <dbReference type="ChEBI" id="CHEBI:29105"/>
        <label>1</label>
        <note>catalytic</note>
    </ligand>
</feature>
<dbReference type="HAMAP" id="MF_01818">
    <property type="entry name" value="RNase_Z_BN"/>
    <property type="match status" value="1"/>
</dbReference>
<name>I4AQQ3_BERLS</name>
<keyword evidence="10" id="KW-1185">Reference proteome</keyword>
<dbReference type="CDD" id="cd07717">
    <property type="entry name" value="RNaseZ_ZiPD-like_MBL-fold"/>
    <property type="match status" value="1"/>
</dbReference>
<dbReference type="InterPro" id="IPR013471">
    <property type="entry name" value="RNase_Z/BN"/>
</dbReference>
<keyword evidence="2 8" id="KW-0819">tRNA processing</keyword>
<dbReference type="AlphaFoldDB" id="I4AQQ3"/>
<dbReference type="GO" id="GO:0008270">
    <property type="term" value="F:zinc ion binding"/>
    <property type="evidence" value="ECO:0007669"/>
    <property type="project" value="UniProtKB-UniRule"/>
</dbReference>
<feature type="active site" description="Proton acceptor" evidence="8">
    <location>
        <position position="66"/>
    </location>
</feature>
<evidence type="ECO:0000256" key="1">
    <source>
        <dbReference type="ARBA" id="ARBA00011738"/>
    </source>
</evidence>
<evidence type="ECO:0000256" key="3">
    <source>
        <dbReference type="ARBA" id="ARBA00022722"/>
    </source>
</evidence>
<keyword evidence="7 8" id="KW-0862">Zinc</keyword>
<feature type="binding site" evidence="8">
    <location>
        <position position="62"/>
    </location>
    <ligand>
        <name>Zn(2+)</name>
        <dbReference type="ChEBI" id="CHEBI:29105"/>
        <label>1</label>
        <note>catalytic</note>
    </ligand>
</feature>
<gene>
    <name evidence="8" type="primary">rnz</name>
    <name evidence="9" type="ordered locus">Fleli_3986</name>
</gene>
<dbReference type="NCBIfam" id="NF000801">
    <property type="entry name" value="PRK00055.1-3"/>
    <property type="match status" value="1"/>
</dbReference>
<comment type="catalytic activity">
    <reaction evidence="8">
        <text>Endonucleolytic cleavage of RNA, removing extra 3' nucleotides from tRNA precursor, generating 3' termini of tRNAs. A 3'-hydroxy group is left at the tRNA terminus and a 5'-phosphoryl group is left at the trailer molecule.</text>
        <dbReference type="EC" id="3.1.26.11"/>
    </reaction>
</comment>
<dbReference type="STRING" id="880071.Fleli_3986"/>
<dbReference type="OrthoDB" id="9800940at2"/>
<keyword evidence="6 8" id="KW-0378">Hydrolase</keyword>
<accession>I4AQQ3</accession>
<comment type="similarity">
    <text evidence="8">Belongs to the RNase Z family.</text>
</comment>
<comment type="subunit">
    <text evidence="1 8">Homodimer.</text>
</comment>
<evidence type="ECO:0000256" key="7">
    <source>
        <dbReference type="ARBA" id="ARBA00022833"/>
    </source>
</evidence>
<dbReference type="EC" id="3.1.26.11" evidence="8"/>
<feature type="binding site" evidence="8">
    <location>
        <position position="64"/>
    </location>
    <ligand>
        <name>Zn(2+)</name>
        <dbReference type="ChEBI" id="CHEBI:29105"/>
        <label>1</label>
        <note>catalytic</note>
    </ligand>
</feature>
<feature type="binding site" evidence="8">
    <location>
        <position position="270"/>
    </location>
    <ligand>
        <name>Zn(2+)</name>
        <dbReference type="ChEBI" id="CHEBI:29105"/>
        <label>2</label>
        <note>catalytic</note>
    </ligand>
</feature>
<evidence type="ECO:0000256" key="8">
    <source>
        <dbReference type="HAMAP-Rule" id="MF_01818"/>
    </source>
</evidence>
<comment type="cofactor">
    <cofactor evidence="8">
        <name>Zn(2+)</name>
        <dbReference type="ChEBI" id="CHEBI:29105"/>
    </cofactor>
    <text evidence="8">Binds 2 Zn(2+) ions.</text>
</comment>
<keyword evidence="5 8" id="KW-0255">Endonuclease</keyword>
<feature type="binding site" evidence="8">
    <location>
        <position position="66"/>
    </location>
    <ligand>
        <name>Zn(2+)</name>
        <dbReference type="ChEBI" id="CHEBI:29105"/>
        <label>2</label>
        <note>catalytic</note>
    </ligand>
</feature>
<dbReference type="HOGENOM" id="CLU_031317_2_1_10"/>
<evidence type="ECO:0000313" key="9">
    <source>
        <dbReference type="EMBL" id="AFM06288.1"/>
    </source>
</evidence>
<keyword evidence="4 8" id="KW-0479">Metal-binding</keyword>
<dbReference type="Gene3D" id="3.60.15.10">
    <property type="entry name" value="Ribonuclease Z/Hydroxyacylglutathione hydrolase-like"/>
    <property type="match status" value="1"/>
</dbReference>
<dbReference type="PANTHER" id="PTHR46018">
    <property type="entry name" value="ZINC PHOSPHODIESTERASE ELAC PROTEIN 1"/>
    <property type="match status" value="1"/>
</dbReference>
<evidence type="ECO:0000313" key="10">
    <source>
        <dbReference type="Proteomes" id="UP000006054"/>
    </source>
</evidence>
<dbReference type="InterPro" id="IPR036866">
    <property type="entry name" value="RibonucZ/Hydroxyglut_hydro"/>
</dbReference>
<comment type="function">
    <text evidence="8">Zinc phosphodiesterase, which displays some tRNA 3'-processing endonuclease activity. Probably involved in tRNA maturation, by removing a 3'-trailer from precursor tRNA.</text>
</comment>
<dbReference type="PANTHER" id="PTHR46018:SF2">
    <property type="entry name" value="ZINC PHOSPHODIESTERASE ELAC PROTEIN 1"/>
    <property type="match status" value="1"/>
</dbReference>
<dbReference type="KEGG" id="fli:Fleli_3986"/>
<dbReference type="eggNOG" id="COG1234">
    <property type="taxonomic scope" value="Bacteria"/>
</dbReference>
<dbReference type="Pfam" id="PF23023">
    <property type="entry name" value="Anti-Pycsar_Apyc1"/>
    <property type="match status" value="1"/>
</dbReference>
<organism evidence="9 10">
    <name type="scientific">Bernardetia litoralis (strain ATCC 23117 / DSM 6794 / NBRC 15988 / NCIMB 1366 / Fx l1 / Sio-4)</name>
    <name type="common">Flexibacter litoralis</name>
    <dbReference type="NCBI Taxonomy" id="880071"/>
    <lineage>
        <taxon>Bacteria</taxon>
        <taxon>Pseudomonadati</taxon>
        <taxon>Bacteroidota</taxon>
        <taxon>Cytophagia</taxon>
        <taxon>Cytophagales</taxon>
        <taxon>Bernardetiaceae</taxon>
        <taxon>Bernardetia</taxon>
    </lineage>
</organism>
<dbReference type="NCBIfam" id="TIGR02651">
    <property type="entry name" value="RNase_Z"/>
    <property type="match status" value="1"/>
</dbReference>
<dbReference type="RefSeq" id="WP_014799711.1">
    <property type="nucleotide sequence ID" value="NC_018018.1"/>
</dbReference>
<evidence type="ECO:0000256" key="2">
    <source>
        <dbReference type="ARBA" id="ARBA00022694"/>
    </source>
</evidence>
<evidence type="ECO:0000256" key="5">
    <source>
        <dbReference type="ARBA" id="ARBA00022759"/>
    </source>
</evidence>
<protein>
    <recommendedName>
        <fullName evidence="8">Ribonuclease Z</fullName>
        <shortName evidence="8">RNase Z</shortName>
        <ecNumber evidence="8">3.1.26.11</ecNumber>
    </recommendedName>
    <alternativeName>
        <fullName evidence="8">tRNA 3 endonuclease</fullName>
    </alternativeName>
    <alternativeName>
        <fullName evidence="8">tRNase Z</fullName>
    </alternativeName>
</protein>
<dbReference type="GO" id="GO:0042781">
    <property type="term" value="F:3'-tRNA processing endoribonuclease activity"/>
    <property type="evidence" value="ECO:0007669"/>
    <property type="project" value="UniProtKB-UniRule"/>
</dbReference>
<sequence>MNFELTILGANAAIPAHGRFPTSQVLCVNHRYYLIDAGEGVQIQLVKYKIKINKIHAIFISHLHGDHYLGLMGLLNTMSLRGRTEPIYLHAPKGLQEIIILQLKYSYTVLNYPLHFIETNQEESVFLFEDEKVTVHTIPLTHRIPCCGFLFREKAKDKNLIKEKIPVDLSVAGRIALKKGEDFEHNNQILKNEDYTHVPNKRRSYAFCSDTIYLPSSPLIKIIQNVDLLYHEATFMHTDEKRAAQTFHSTAQQAALIAKEANVKQLILGHFSTRYYDLVPALEEAQEVFPNSLLAIEGEAFPINE</sequence>
<dbReference type="EMBL" id="CP003345">
    <property type="protein sequence ID" value="AFM06288.1"/>
    <property type="molecule type" value="Genomic_DNA"/>
</dbReference>
<feature type="binding site" evidence="8">
    <location>
        <position position="210"/>
    </location>
    <ligand>
        <name>Zn(2+)</name>
        <dbReference type="ChEBI" id="CHEBI:29105"/>
        <label>2</label>
        <note>catalytic</note>
    </ligand>
</feature>